<reference evidence="2" key="1">
    <citation type="submission" date="2022-03" db="EMBL/GenBank/DDBJ databases">
        <authorList>
            <person name="Alioto T."/>
            <person name="Alioto T."/>
            <person name="Gomez Garrido J."/>
        </authorList>
    </citation>
    <scope>NUCLEOTIDE SEQUENCE</scope>
</reference>
<accession>A0AAD1SYT8</accession>
<proteinExistence type="predicted"/>
<keyword evidence="1" id="KW-0175">Coiled coil</keyword>
<organism evidence="2 3">
    <name type="scientific">Pelobates cultripes</name>
    <name type="common">Western spadefoot toad</name>
    <dbReference type="NCBI Taxonomy" id="61616"/>
    <lineage>
        <taxon>Eukaryota</taxon>
        <taxon>Metazoa</taxon>
        <taxon>Chordata</taxon>
        <taxon>Craniata</taxon>
        <taxon>Vertebrata</taxon>
        <taxon>Euteleostomi</taxon>
        <taxon>Amphibia</taxon>
        <taxon>Batrachia</taxon>
        <taxon>Anura</taxon>
        <taxon>Pelobatoidea</taxon>
        <taxon>Pelobatidae</taxon>
        <taxon>Pelobates</taxon>
    </lineage>
</organism>
<evidence type="ECO:0000313" key="3">
    <source>
        <dbReference type="Proteomes" id="UP001295444"/>
    </source>
</evidence>
<dbReference type="Proteomes" id="UP001295444">
    <property type="component" value="Chromosome 09"/>
</dbReference>
<sequence length="271" mass="30804">MAPGTLEGAPAVAPLTTEFLQQALDKQSQQLISIWQASVAELKRDLQDLGSRMAHMETKMEELVDAHNTSARWIHTITAQLNQCEAKIMDLEDRSQRSNVQGISETLLPAHLLTYVNNFFKLLVPDVPTDILLLDRLHRVLKPQQISASLPREGLLKVHYFHVKDLIMKRSRIVKDLPAEYAFVQVFSDLSAATLRQRKAYQKVAETLHEHRILYRWGFPIHLIISRNGTTTVIHTVEEGMQLLHQWNLSPAGEASTPTLPRIVDKDWSLA</sequence>
<name>A0AAD1SYT8_PELCU</name>
<feature type="coiled-coil region" evidence="1">
    <location>
        <begin position="39"/>
        <end position="101"/>
    </location>
</feature>
<dbReference type="Gene3D" id="3.30.250.20">
    <property type="entry name" value="L1 transposable element, C-terminal domain"/>
    <property type="match status" value="1"/>
</dbReference>
<dbReference type="InterPro" id="IPR004244">
    <property type="entry name" value="Transposase_22"/>
</dbReference>
<dbReference type="PANTHER" id="PTHR11505">
    <property type="entry name" value="L1 TRANSPOSABLE ELEMENT-RELATED"/>
    <property type="match status" value="1"/>
</dbReference>
<evidence type="ECO:0000256" key="1">
    <source>
        <dbReference type="SAM" id="Coils"/>
    </source>
</evidence>
<evidence type="ECO:0000313" key="2">
    <source>
        <dbReference type="EMBL" id="CAH2315063.1"/>
    </source>
</evidence>
<gene>
    <name evidence="2" type="ORF">PECUL_23A030539</name>
</gene>
<protein>
    <submittedName>
        <fullName evidence="2">Uncharacterized protein</fullName>
    </submittedName>
</protein>
<dbReference type="InterPro" id="IPR042566">
    <property type="entry name" value="L1_C"/>
</dbReference>
<keyword evidence="3" id="KW-1185">Reference proteome</keyword>
<dbReference type="EMBL" id="OW240920">
    <property type="protein sequence ID" value="CAH2315063.1"/>
    <property type="molecule type" value="Genomic_DNA"/>
</dbReference>
<dbReference type="AlphaFoldDB" id="A0AAD1SYT8"/>